<gene>
    <name evidence="2" type="ORF">GKZ89_07820</name>
</gene>
<evidence type="ECO:0000256" key="1">
    <source>
        <dbReference type="SAM" id="Coils"/>
    </source>
</evidence>
<dbReference type="RefSeq" id="WP_155111845.1">
    <property type="nucleotide sequence ID" value="NZ_WMIB01000005.1"/>
</dbReference>
<protein>
    <submittedName>
        <fullName evidence="2">Spore gernimation protein GerPC</fullName>
    </submittedName>
</protein>
<reference evidence="2 3" key="1">
    <citation type="journal article" date="2017" name="Int. J. Syst. Evol. Microbiol.">
        <title>Bacillus mangrovi sp. nov., isolated from a sediment sample from a mangrove forest.</title>
        <authorList>
            <person name="Gupta V."/>
            <person name="Singh P.K."/>
            <person name="Korpole S."/>
            <person name="Tanuku N.R.S."/>
            <person name="Pinnaka A.K."/>
        </authorList>
    </citation>
    <scope>NUCLEOTIDE SEQUENCE [LARGE SCALE GENOMIC DNA]</scope>
    <source>
        <strain evidence="2 3">KCTC 33872</strain>
    </source>
</reference>
<comment type="caution">
    <text evidence="2">The sequence shown here is derived from an EMBL/GenBank/DDBJ whole genome shotgun (WGS) entry which is preliminary data.</text>
</comment>
<proteinExistence type="predicted"/>
<dbReference type="AlphaFoldDB" id="A0A7X2S4X6"/>
<dbReference type="Pfam" id="PF10737">
    <property type="entry name" value="GerPC"/>
    <property type="match status" value="1"/>
</dbReference>
<accession>A0A7X2S4X6</accession>
<sequence>MFYGNDTGTYLRQLCACIQSQQNKIQQLEGMIQQMSADLKALKDKPSTTIEKIEYKFDQLKVETLEGTLNIGLNPTDPEPIENFEVIQKGQQVGKLEREYSGETYSMAVDQLNTYLNEECEHMLEAQEQRHSKKLNEEQRRMVVEDIRKQIDTRVQYYMKTANFHEGDPEIQADQIVQRIKEEIAQSADHFIKYLPVELKGEQP</sequence>
<dbReference type="EMBL" id="WMIB01000005">
    <property type="protein sequence ID" value="MTH53320.1"/>
    <property type="molecule type" value="Genomic_DNA"/>
</dbReference>
<evidence type="ECO:0000313" key="3">
    <source>
        <dbReference type="Proteomes" id="UP000434639"/>
    </source>
</evidence>
<keyword evidence="1" id="KW-0175">Coiled coil</keyword>
<organism evidence="2 3">
    <name type="scientific">Metabacillus mangrovi</name>
    <dbReference type="NCBI Taxonomy" id="1491830"/>
    <lineage>
        <taxon>Bacteria</taxon>
        <taxon>Bacillati</taxon>
        <taxon>Bacillota</taxon>
        <taxon>Bacilli</taxon>
        <taxon>Bacillales</taxon>
        <taxon>Bacillaceae</taxon>
        <taxon>Metabacillus</taxon>
    </lineage>
</organism>
<evidence type="ECO:0000313" key="2">
    <source>
        <dbReference type="EMBL" id="MTH53320.1"/>
    </source>
</evidence>
<dbReference type="InterPro" id="IPR019673">
    <property type="entry name" value="Spore_germination_GerPC"/>
</dbReference>
<keyword evidence="3" id="KW-1185">Reference proteome</keyword>
<dbReference type="Proteomes" id="UP000434639">
    <property type="component" value="Unassembled WGS sequence"/>
</dbReference>
<name>A0A7X2S4X6_9BACI</name>
<feature type="coiled-coil region" evidence="1">
    <location>
        <begin position="18"/>
        <end position="45"/>
    </location>
</feature>
<dbReference type="OrthoDB" id="2991331at2"/>